<keyword evidence="2 5" id="KW-0808">Transferase</keyword>
<dbReference type="AlphaFoldDB" id="A0A2S4MA06"/>
<reference evidence="5 6" key="1">
    <citation type="submission" date="2018-01" db="EMBL/GenBank/DDBJ databases">
        <title>Genomic Encyclopedia of Type Strains, Phase III (KMG-III): the genomes of soil and plant-associated and newly described type strains.</title>
        <authorList>
            <person name="Whitman W."/>
        </authorList>
    </citation>
    <scope>NUCLEOTIDE SEQUENCE [LARGE SCALE GENOMIC DNA]</scope>
    <source>
        <strain evidence="5 6">JCM 18070</strain>
    </source>
</reference>
<dbReference type="GO" id="GO:0000287">
    <property type="term" value="F:magnesium ion binding"/>
    <property type="evidence" value="ECO:0007669"/>
    <property type="project" value="InterPro"/>
</dbReference>
<dbReference type="EMBL" id="PQGA01000006">
    <property type="protein sequence ID" value="POR51572.1"/>
    <property type="molecule type" value="Genomic_DNA"/>
</dbReference>
<protein>
    <submittedName>
        <fullName evidence="5">4'-phosphopantetheinyl transferase</fullName>
    </submittedName>
</protein>
<dbReference type="InterPro" id="IPR008278">
    <property type="entry name" value="4-PPantetheinyl_Trfase_dom"/>
</dbReference>
<dbReference type="Gene3D" id="3.90.470.20">
    <property type="entry name" value="4'-phosphopantetheinyl transferase domain"/>
    <property type="match status" value="1"/>
</dbReference>
<name>A0A2S4MA06_9BURK</name>
<gene>
    <name evidence="5" type="ORF">B0G62_106106</name>
</gene>
<dbReference type="InterPro" id="IPR055066">
    <property type="entry name" value="AASDHPPT_N"/>
</dbReference>
<dbReference type="InterPro" id="IPR050559">
    <property type="entry name" value="P-Pant_transferase_sf"/>
</dbReference>
<dbReference type="GO" id="GO:0008897">
    <property type="term" value="F:holo-[acyl-carrier-protein] synthase activity"/>
    <property type="evidence" value="ECO:0007669"/>
    <property type="project" value="InterPro"/>
</dbReference>
<dbReference type="Proteomes" id="UP000237381">
    <property type="component" value="Unassembled WGS sequence"/>
</dbReference>
<comment type="similarity">
    <text evidence="1">Belongs to the P-Pant transferase superfamily. Gsp/Sfp/HetI/AcpT family.</text>
</comment>
<dbReference type="Pfam" id="PF01648">
    <property type="entry name" value="ACPS"/>
    <property type="match status" value="1"/>
</dbReference>
<dbReference type="Pfam" id="PF22624">
    <property type="entry name" value="AASDHPPT_N"/>
    <property type="match status" value="1"/>
</dbReference>
<proteinExistence type="inferred from homology"/>
<dbReference type="SUPFAM" id="SSF56214">
    <property type="entry name" value="4'-phosphopantetheinyl transferase"/>
    <property type="match status" value="2"/>
</dbReference>
<dbReference type="GO" id="GO:0005829">
    <property type="term" value="C:cytosol"/>
    <property type="evidence" value="ECO:0007669"/>
    <property type="project" value="TreeGrafter"/>
</dbReference>
<comment type="caution">
    <text evidence="5">The sequence shown here is derived from an EMBL/GenBank/DDBJ whole genome shotgun (WGS) entry which is preliminary data.</text>
</comment>
<dbReference type="PANTHER" id="PTHR12215:SF10">
    <property type="entry name" value="L-AMINOADIPATE-SEMIALDEHYDE DEHYDROGENASE-PHOSPHOPANTETHEINYL TRANSFERASE"/>
    <property type="match status" value="1"/>
</dbReference>
<dbReference type="InterPro" id="IPR037143">
    <property type="entry name" value="4-PPantetheinyl_Trfase_dom_sf"/>
</dbReference>
<evidence type="ECO:0000259" key="4">
    <source>
        <dbReference type="Pfam" id="PF22624"/>
    </source>
</evidence>
<evidence type="ECO:0000313" key="6">
    <source>
        <dbReference type="Proteomes" id="UP000237381"/>
    </source>
</evidence>
<evidence type="ECO:0000313" key="5">
    <source>
        <dbReference type="EMBL" id="POR51572.1"/>
    </source>
</evidence>
<dbReference type="GO" id="GO:0019878">
    <property type="term" value="P:lysine biosynthetic process via aminoadipic acid"/>
    <property type="evidence" value="ECO:0007669"/>
    <property type="project" value="TreeGrafter"/>
</dbReference>
<dbReference type="OrthoDB" id="9808281at2"/>
<evidence type="ECO:0000256" key="2">
    <source>
        <dbReference type="ARBA" id="ARBA00022679"/>
    </source>
</evidence>
<evidence type="ECO:0000256" key="1">
    <source>
        <dbReference type="ARBA" id="ARBA00010990"/>
    </source>
</evidence>
<keyword evidence="6" id="KW-1185">Reference proteome</keyword>
<sequence>MADPFSDAARERGIDASRAVPLMARGRWPQEIDVWHLRFDFAGAQPGEVPFLSAAERAKAARFLQLPDQIRSAATRSVLRELLGHYLKMNPADVPLVVASRGKPMLADSLDVALSFNVSHSGDHALIAISRRHAVGIDIERIDTTIDWRGLARLVCTPVEKQAIETAPPQLQAAQFFRCWTAKEALLKALGLGITDGLLALRVDPRTEAPPQVADGAYAFDGARAMNYRWIEDIDGYLGCLAFDIA</sequence>
<dbReference type="RefSeq" id="WP_146055274.1">
    <property type="nucleotide sequence ID" value="NZ_PQGA01000006.1"/>
</dbReference>
<organism evidence="5 6">
    <name type="scientific">Paraburkholderia eburnea</name>
    <dbReference type="NCBI Taxonomy" id="1189126"/>
    <lineage>
        <taxon>Bacteria</taxon>
        <taxon>Pseudomonadati</taxon>
        <taxon>Pseudomonadota</taxon>
        <taxon>Betaproteobacteria</taxon>
        <taxon>Burkholderiales</taxon>
        <taxon>Burkholderiaceae</taxon>
        <taxon>Paraburkholderia</taxon>
    </lineage>
</organism>
<evidence type="ECO:0000259" key="3">
    <source>
        <dbReference type="Pfam" id="PF01648"/>
    </source>
</evidence>
<feature type="domain" description="4'-phosphopantetheinyl transferase N-terminal" evidence="4">
    <location>
        <begin position="51"/>
        <end position="128"/>
    </location>
</feature>
<accession>A0A2S4MA06</accession>
<feature type="domain" description="4'-phosphopantetheinyl transferase" evidence="3">
    <location>
        <begin position="134"/>
        <end position="214"/>
    </location>
</feature>
<dbReference type="PANTHER" id="PTHR12215">
    <property type="entry name" value="PHOSPHOPANTETHEINE TRANSFERASE"/>
    <property type="match status" value="1"/>
</dbReference>